<evidence type="ECO:0000259" key="4">
    <source>
        <dbReference type="PROSITE" id="PS50238"/>
    </source>
</evidence>
<dbReference type="Pfam" id="PF00651">
    <property type="entry name" value="BTB"/>
    <property type="match status" value="2"/>
</dbReference>
<feature type="region of interest" description="Disordered" evidence="2">
    <location>
        <begin position="300"/>
        <end position="321"/>
    </location>
</feature>
<accession>A0A2A2J580</accession>
<evidence type="ECO:0000256" key="1">
    <source>
        <dbReference type="ARBA" id="ARBA00022468"/>
    </source>
</evidence>
<dbReference type="SMART" id="SM00324">
    <property type="entry name" value="RhoGAP"/>
    <property type="match status" value="1"/>
</dbReference>
<dbReference type="InterPro" id="IPR000008">
    <property type="entry name" value="C2_dom"/>
</dbReference>
<feature type="region of interest" description="Disordered" evidence="2">
    <location>
        <begin position="84"/>
        <end position="127"/>
    </location>
</feature>
<dbReference type="Pfam" id="PF00620">
    <property type="entry name" value="RhoGAP"/>
    <property type="match status" value="1"/>
</dbReference>
<dbReference type="GO" id="GO:0046578">
    <property type="term" value="P:regulation of Ras protein signal transduction"/>
    <property type="evidence" value="ECO:0007669"/>
    <property type="project" value="TreeGrafter"/>
</dbReference>
<feature type="compositionally biased region" description="Polar residues" evidence="2">
    <location>
        <begin position="106"/>
        <end position="115"/>
    </location>
</feature>
<keyword evidence="6" id="KW-1185">Reference proteome</keyword>
<dbReference type="SUPFAM" id="SSF54695">
    <property type="entry name" value="POZ domain"/>
    <property type="match status" value="1"/>
</dbReference>
<sequence length="1324" mass="150010">MTKHMLIEFTRIIYKNYNQMKTNFVRDLNFRFSKNFRNQISSARSAASERPVVVFHRVEERKDSDQSNTSILSNQINTAHTWLGKKARQQQQEMNRVTQSHHHSENPQPSSSRTYDSPRLVNGHSDIPYYGRETPPTISNIPNIHHRNPGGSYSARFSDNDTIDTVSRTARIPPPKIGSASSASAVRRTESFSSAPGVLGHSALYTLPRSSTAVPPTSARDSRDVISNRYDILTHHNPIPTSSASGVDPLLSRSLCSPILPRPLRTTMDNKSNSLPRRRAISGPRNVKWRNDVLQSDVLGEDSDGAVSAPEYASPSYSRLSPFHPGGRTINDIFSAAEYRNWAGPMDPRYSQMMSMGMGPWPRQSRWSHTYGEQPRGPRSTSVPGRSILAQSLANSPVLSRHPMATSLQQDRPSAVLDRYHVSPLMNRRAPLRAAGPGINVDRLTVNSLTGILFVQILEGRGLKIPDKQKGVTEEMYCVLEVDEMHRARTGVSTAEHRYRWRETFHIDVYNATVTHFFVYSWHPQFRHKLCYKGSLKLLEAFIVDQLNGDRMFALNLEPRGQLIVRIGFQDMQTVFRRAVNPRMDGVFGVPLSRLLQRERRDTPIVLTRLIQEIEKRGVDYNGLYILCGSVEKKRMLRDELETNPLGTELGVDSVPDTNVLACLVKDFLRELPEPLIPVQIHAMLVDAQMVALPNDASGNRQLVLRIIDCLPAANKNCLILILDHLTTVLSAPPNNGLTSNRLNTIFAPLLMCCLDSQLSYSISQNLPTMAKKAPFYATRQIGENLNGIRFAEYKTPQNDPHPEIDTHKIVDPIIVPMMDVFEAMQNNARVKAYAQKLQEEEQKYPLSSAKSLWEMLERLQRPSTTTTPQPPLLERLLQPYIEPWQKQLDDFSKNMAGITLMPQSSTTPQPTTTTTVNLFERSLGDITVYSNSHSTSYISFLGKTDFGSIKPIHSKSFDEAIYYRAWCVECPDRELILANVQYEHVLEMLECIHPTYKAVDDQSVHVLLPLAFDYQMEGLLHRCEAFLVNHNLPFLEKVWLADRYKLNRLLILCLREMRPHSKIDLNGSRYYALSDRVKVLLLERLHGAAAPEEIVEPPLDLEAFQRPSDLFFTGTRAKTGRLYYVNPYYVAAWSNVFQEKIHTLSNTEEVFCPCTHEELKAFLMAIHPPQLRINEHNIGPILMAACKMESAGLLKKCATLLLAPHTQLSIFVRLSLLDRCFLHEMIPACLQIVQRPEHLIQMTQQSTYDCLSTRARAFMLDRLTILLQNPGLQPHQCVRCKATSSCTAVTWMCPQCKTYSSDANLLRQTNQILPQGQQGQGVP</sequence>
<dbReference type="PROSITE" id="PS50238">
    <property type="entry name" value="RHOGAP"/>
    <property type="match status" value="1"/>
</dbReference>
<evidence type="ECO:0000256" key="2">
    <source>
        <dbReference type="SAM" id="MobiDB-lite"/>
    </source>
</evidence>
<evidence type="ECO:0000313" key="6">
    <source>
        <dbReference type="Proteomes" id="UP000218231"/>
    </source>
</evidence>
<evidence type="ECO:0000259" key="3">
    <source>
        <dbReference type="PROSITE" id="PS50004"/>
    </source>
</evidence>
<dbReference type="GO" id="GO:0097060">
    <property type="term" value="C:synaptic membrane"/>
    <property type="evidence" value="ECO:0007669"/>
    <property type="project" value="TreeGrafter"/>
</dbReference>
<comment type="caution">
    <text evidence="5">The sequence shown here is derived from an EMBL/GenBank/DDBJ whole genome shotgun (WGS) entry which is preliminary data.</text>
</comment>
<gene>
    <name evidence="5" type="ORF">WR25_05026</name>
</gene>
<dbReference type="OrthoDB" id="437903at2759"/>
<dbReference type="EMBL" id="LIAE01010679">
    <property type="protein sequence ID" value="PAV56769.1"/>
    <property type="molecule type" value="Genomic_DNA"/>
</dbReference>
<dbReference type="EMBL" id="LIAE01010679">
    <property type="protein sequence ID" value="PAV56767.1"/>
    <property type="molecule type" value="Genomic_DNA"/>
</dbReference>
<dbReference type="GO" id="GO:0016477">
    <property type="term" value="P:cell migration"/>
    <property type="evidence" value="ECO:0007669"/>
    <property type="project" value="TreeGrafter"/>
</dbReference>
<dbReference type="InterPro" id="IPR035892">
    <property type="entry name" value="C2_domain_sf"/>
</dbReference>
<dbReference type="Gene3D" id="2.60.40.150">
    <property type="entry name" value="C2 domain"/>
    <property type="match status" value="1"/>
</dbReference>
<dbReference type="InterPro" id="IPR052118">
    <property type="entry name" value="Rho-GAP_regulator"/>
</dbReference>
<dbReference type="CDD" id="cd00030">
    <property type="entry name" value="C2"/>
    <property type="match status" value="1"/>
</dbReference>
<name>A0A2A2J580_9BILA</name>
<dbReference type="Proteomes" id="UP000218231">
    <property type="component" value="Unassembled WGS sequence"/>
</dbReference>
<dbReference type="InterPro" id="IPR057459">
    <property type="entry name" value="SYDE1/2_C2"/>
</dbReference>
<dbReference type="PANTHER" id="PTHR46150:SF3">
    <property type="entry name" value="RHO GTPASE-ACTIVATING PROTEIN 100F"/>
    <property type="match status" value="1"/>
</dbReference>
<dbReference type="InterPro" id="IPR011333">
    <property type="entry name" value="SKP1/BTB/POZ_sf"/>
</dbReference>
<dbReference type="GO" id="GO:0030030">
    <property type="term" value="P:cell projection organization"/>
    <property type="evidence" value="ECO:0007669"/>
    <property type="project" value="TreeGrafter"/>
</dbReference>
<feature type="region of interest" description="Disordered" evidence="2">
    <location>
        <begin position="365"/>
        <end position="384"/>
    </location>
</feature>
<dbReference type="InterPro" id="IPR000198">
    <property type="entry name" value="RhoGAP_dom"/>
</dbReference>
<feature type="domain" description="Rho-GAP" evidence="4">
    <location>
        <begin position="590"/>
        <end position="778"/>
    </location>
</feature>
<dbReference type="InterPro" id="IPR008936">
    <property type="entry name" value="Rho_GTPase_activation_prot"/>
</dbReference>
<dbReference type="GO" id="GO:0005096">
    <property type="term" value="F:GTPase activator activity"/>
    <property type="evidence" value="ECO:0007669"/>
    <property type="project" value="UniProtKB-KW"/>
</dbReference>
<dbReference type="GO" id="GO:0007165">
    <property type="term" value="P:signal transduction"/>
    <property type="evidence" value="ECO:0007669"/>
    <property type="project" value="InterPro"/>
</dbReference>
<protein>
    <submittedName>
        <fullName evidence="5">Uncharacterized protein</fullName>
    </submittedName>
</protein>
<evidence type="ECO:0000313" key="5">
    <source>
        <dbReference type="EMBL" id="PAV56769.1"/>
    </source>
</evidence>
<dbReference type="PROSITE" id="PS50004">
    <property type="entry name" value="C2"/>
    <property type="match status" value="1"/>
</dbReference>
<proteinExistence type="predicted"/>
<organism evidence="5 6">
    <name type="scientific">Diploscapter pachys</name>
    <dbReference type="NCBI Taxonomy" id="2018661"/>
    <lineage>
        <taxon>Eukaryota</taxon>
        <taxon>Metazoa</taxon>
        <taxon>Ecdysozoa</taxon>
        <taxon>Nematoda</taxon>
        <taxon>Chromadorea</taxon>
        <taxon>Rhabditida</taxon>
        <taxon>Rhabditina</taxon>
        <taxon>Rhabditomorpha</taxon>
        <taxon>Rhabditoidea</taxon>
        <taxon>Rhabditidae</taxon>
        <taxon>Diploscapter</taxon>
    </lineage>
</organism>
<feature type="domain" description="C2" evidence="3">
    <location>
        <begin position="433"/>
        <end position="553"/>
    </location>
</feature>
<dbReference type="Gene3D" id="1.10.555.10">
    <property type="entry name" value="Rho GTPase activation protein"/>
    <property type="match status" value="1"/>
</dbReference>
<feature type="compositionally biased region" description="Polar residues" evidence="2">
    <location>
        <begin position="89"/>
        <end position="98"/>
    </location>
</feature>
<dbReference type="SUPFAM" id="SSF49562">
    <property type="entry name" value="C2 domain (Calcium/lipid-binding domain, CaLB)"/>
    <property type="match status" value="1"/>
</dbReference>
<dbReference type="InterPro" id="IPR000210">
    <property type="entry name" value="BTB/POZ_dom"/>
</dbReference>
<dbReference type="Pfam" id="PF25336">
    <property type="entry name" value="C2_SYDE"/>
    <property type="match status" value="1"/>
</dbReference>
<dbReference type="STRING" id="2018661.A0A2A2J580"/>
<dbReference type="PANTHER" id="PTHR46150">
    <property type="entry name" value="RHO GTPASE-ACTIVATING PROTEIN 100F"/>
    <property type="match status" value="1"/>
</dbReference>
<reference evidence="5 6" key="1">
    <citation type="journal article" date="2017" name="Curr. Biol.">
        <title>Genome architecture and evolution of a unichromosomal asexual nematode.</title>
        <authorList>
            <person name="Fradin H."/>
            <person name="Zegar C."/>
            <person name="Gutwein M."/>
            <person name="Lucas J."/>
            <person name="Kovtun M."/>
            <person name="Corcoran D."/>
            <person name="Baugh L.R."/>
            <person name="Kiontke K."/>
            <person name="Gunsalus K."/>
            <person name="Fitch D.H."/>
            <person name="Piano F."/>
        </authorList>
    </citation>
    <scope>NUCLEOTIDE SEQUENCE [LARGE SCALE GENOMIC DNA]</scope>
    <source>
        <strain evidence="5">PF1309</strain>
    </source>
</reference>
<dbReference type="Gene3D" id="3.30.710.10">
    <property type="entry name" value="Potassium Channel Kv1.1, Chain A"/>
    <property type="match status" value="1"/>
</dbReference>
<keyword evidence="1" id="KW-0343">GTPase activation</keyword>
<dbReference type="SUPFAM" id="SSF48350">
    <property type="entry name" value="GTPase activation domain, GAP"/>
    <property type="match status" value="1"/>
</dbReference>